<dbReference type="EMBL" id="KV442165">
    <property type="protein sequence ID" value="OAQ22443.1"/>
    <property type="molecule type" value="Genomic_DNA"/>
</dbReference>
<protein>
    <recommendedName>
        <fullName evidence="2">DUF7514 domain-containing protein</fullName>
    </recommendedName>
</protein>
<gene>
    <name evidence="3" type="ORF">K457DRAFT_26085</name>
</gene>
<accession>A0A197JBP3</accession>
<name>A0A197JBP3_9FUNG</name>
<reference evidence="3 4" key="1">
    <citation type="submission" date="2016-05" db="EMBL/GenBank/DDBJ databases">
        <title>Genome sequencing reveals origins of a unique bacterial endosymbiosis in the earliest lineages of terrestrial Fungi.</title>
        <authorList>
            <consortium name="DOE Joint Genome Institute"/>
            <person name="Uehling J."/>
            <person name="Gryganskyi A."/>
            <person name="Hameed K."/>
            <person name="Tschaplinski T."/>
            <person name="Misztal P."/>
            <person name="Wu S."/>
            <person name="Desiro A."/>
            <person name="Vande Pol N."/>
            <person name="Du Z.-Y."/>
            <person name="Zienkiewicz A."/>
            <person name="Zienkiewicz K."/>
            <person name="Morin E."/>
            <person name="Tisserant E."/>
            <person name="Splivallo R."/>
            <person name="Hainaut M."/>
            <person name="Henrissat B."/>
            <person name="Ohm R."/>
            <person name="Kuo A."/>
            <person name="Yan J."/>
            <person name="Lipzen A."/>
            <person name="Nolan M."/>
            <person name="Labutti K."/>
            <person name="Barry K."/>
            <person name="Goldstein A."/>
            <person name="Labbe J."/>
            <person name="Schadt C."/>
            <person name="Tuskan G."/>
            <person name="Grigoriev I."/>
            <person name="Martin F."/>
            <person name="Vilgalys R."/>
            <person name="Bonito G."/>
        </authorList>
    </citation>
    <scope>NUCLEOTIDE SEQUENCE [LARGE SCALE GENOMIC DNA]</scope>
    <source>
        <strain evidence="3 4">AG-77</strain>
    </source>
</reference>
<dbReference type="STRING" id="1314771.A0A197JBP3"/>
<evidence type="ECO:0000256" key="1">
    <source>
        <dbReference type="SAM" id="MobiDB-lite"/>
    </source>
</evidence>
<proteinExistence type="predicted"/>
<feature type="region of interest" description="Disordered" evidence="1">
    <location>
        <begin position="215"/>
        <end position="278"/>
    </location>
</feature>
<sequence length="293" mass="32657">MTFYNQHQYAAQPMQFLDHQNNPTQVLMTFSDAVFDYLDCAFEPRGTQLLEDTKMTALAFLCTTDANRAAIEQIKAHLPWVNNLEILAFSVETVFTDNGPSVTRRGFLTLLRSQIIRGPDDAFESFTAINQRLKLASPFVRSQLPRLPDPQAAEIGRRLLTHLQKKLSEVRAVPNVSNLEREAQRLKPQVRQNVLSNMRTQLADSQTARYAQQSEFLGRIGTGPKSSSRPLGDNLGAGKGAQVQPLRRSARQQGKIGDHAKSRPIRSDSGVGRDTVGLLPAQPSFRAVLDFES</sequence>
<evidence type="ECO:0000259" key="2">
    <source>
        <dbReference type="Pfam" id="PF24355"/>
    </source>
</evidence>
<dbReference type="InterPro" id="IPR055936">
    <property type="entry name" value="DUF7514"/>
</dbReference>
<dbReference type="Proteomes" id="UP000078512">
    <property type="component" value="Unassembled WGS sequence"/>
</dbReference>
<evidence type="ECO:0000313" key="3">
    <source>
        <dbReference type="EMBL" id="OAQ22443.1"/>
    </source>
</evidence>
<dbReference type="Pfam" id="PF24355">
    <property type="entry name" value="DUF7514"/>
    <property type="match status" value="1"/>
</dbReference>
<evidence type="ECO:0000313" key="4">
    <source>
        <dbReference type="Proteomes" id="UP000078512"/>
    </source>
</evidence>
<keyword evidence="4" id="KW-1185">Reference proteome</keyword>
<dbReference type="AlphaFoldDB" id="A0A197JBP3"/>
<dbReference type="OrthoDB" id="661148at2759"/>
<feature type="domain" description="DUF7514" evidence="2">
    <location>
        <begin position="16"/>
        <end position="145"/>
    </location>
</feature>
<organism evidence="3 4">
    <name type="scientific">Linnemannia elongata AG-77</name>
    <dbReference type="NCBI Taxonomy" id="1314771"/>
    <lineage>
        <taxon>Eukaryota</taxon>
        <taxon>Fungi</taxon>
        <taxon>Fungi incertae sedis</taxon>
        <taxon>Mucoromycota</taxon>
        <taxon>Mortierellomycotina</taxon>
        <taxon>Mortierellomycetes</taxon>
        <taxon>Mortierellales</taxon>
        <taxon>Mortierellaceae</taxon>
        <taxon>Linnemannia</taxon>
    </lineage>
</organism>